<gene>
    <name evidence="1" type="ORF">ZIOFF_048107</name>
</gene>
<organism evidence="1 2">
    <name type="scientific">Zingiber officinale</name>
    <name type="common">Ginger</name>
    <name type="synonym">Amomum zingiber</name>
    <dbReference type="NCBI Taxonomy" id="94328"/>
    <lineage>
        <taxon>Eukaryota</taxon>
        <taxon>Viridiplantae</taxon>
        <taxon>Streptophyta</taxon>
        <taxon>Embryophyta</taxon>
        <taxon>Tracheophyta</taxon>
        <taxon>Spermatophyta</taxon>
        <taxon>Magnoliopsida</taxon>
        <taxon>Liliopsida</taxon>
        <taxon>Zingiberales</taxon>
        <taxon>Zingiberaceae</taxon>
        <taxon>Zingiber</taxon>
    </lineage>
</organism>
<dbReference type="Proteomes" id="UP000734854">
    <property type="component" value="Unassembled WGS sequence"/>
</dbReference>
<comment type="caution">
    <text evidence="1">The sequence shown here is derived from an EMBL/GenBank/DDBJ whole genome shotgun (WGS) entry which is preliminary data.</text>
</comment>
<evidence type="ECO:0008006" key="3">
    <source>
        <dbReference type="Google" id="ProtNLM"/>
    </source>
</evidence>
<dbReference type="PANTHER" id="PTHR46250:SF15">
    <property type="entry name" value="OS01G0523800 PROTEIN"/>
    <property type="match status" value="1"/>
</dbReference>
<accession>A0A8J5KU54</accession>
<protein>
    <recommendedName>
        <fullName evidence="3">DDE Tnp4 domain-containing protein</fullName>
    </recommendedName>
</protein>
<name>A0A8J5KU54_ZINOF</name>
<proteinExistence type="predicted"/>
<reference evidence="1 2" key="1">
    <citation type="submission" date="2020-08" db="EMBL/GenBank/DDBJ databases">
        <title>Plant Genome Project.</title>
        <authorList>
            <person name="Zhang R.-G."/>
        </authorList>
    </citation>
    <scope>NUCLEOTIDE SEQUENCE [LARGE SCALE GENOMIC DNA]</scope>
    <source>
        <tissue evidence="1">Rhizome</tissue>
    </source>
</reference>
<keyword evidence="2" id="KW-1185">Reference proteome</keyword>
<sequence length="106" mass="12324">MSFIYVLPRWEGSSHDVHVLRDAMIRSDGLKVPQDMACDPSWKTDGGFKRNYMAEVHKRMLSKIPNLTKQVTPHLESKIKWLKTIFHIINDSIGKVDVNGMMWIEK</sequence>
<evidence type="ECO:0000313" key="1">
    <source>
        <dbReference type="EMBL" id="KAG6493130.1"/>
    </source>
</evidence>
<dbReference type="PANTHER" id="PTHR46250">
    <property type="entry name" value="MYB/SANT-LIKE DNA-BINDING DOMAIN PROTEIN-RELATED"/>
    <property type="match status" value="1"/>
</dbReference>
<dbReference type="EMBL" id="JACMSC010000013">
    <property type="protein sequence ID" value="KAG6493130.1"/>
    <property type="molecule type" value="Genomic_DNA"/>
</dbReference>
<dbReference type="AlphaFoldDB" id="A0A8J5KU54"/>
<evidence type="ECO:0000313" key="2">
    <source>
        <dbReference type="Proteomes" id="UP000734854"/>
    </source>
</evidence>